<dbReference type="InterPro" id="IPR009056">
    <property type="entry name" value="Cyt_c-like_dom"/>
</dbReference>
<feature type="domain" description="Cytochrome c" evidence="5">
    <location>
        <begin position="189"/>
        <end position="295"/>
    </location>
</feature>
<reference evidence="6 7" key="1">
    <citation type="submission" date="2018-01" db="EMBL/GenBank/DDBJ databases">
        <title>Genomic Encyclopedia of Archaeal and Bacterial Type Strains, Phase II (KMG-II): from individual species to whole genera.</title>
        <authorList>
            <person name="Goeker M."/>
        </authorList>
    </citation>
    <scope>NUCLEOTIDE SEQUENCE [LARGE SCALE GENOMIC DNA]</scope>
    <source>
        <strain evidence="6 7">DSM 12048</strain>
    </source>
</reference>
<dbReference type="SUPFAM" id="SSF46626">
    <property type="entry name" value="Cytochrome c"/>
    <property type="match status" value="2"/>
</dbReference>
<dbReference type="EMBL" id="PRDS01000003">
    <property type="protein sequence ID" value="PPB81256.1"/>
    <property type="molecule type" value="Genomic_DNA"/>
</dbReference>
<dbReference type="PANTHER" id="PTHR35008">
    <property type="entry name" value="BLL4482 PROTEIN-RELATED"/>
    <property type="match status" value="1"/>
</dbReference>
<dbReference type="InterPro" id="IPR051459">
    <property type="entry name" value="Cytochrome_c-type_DH"/>
</dbReference>
<dbReference type="InterPro" id="IPR036909">
    <property type="entry name" value="Cyt_c-like_dom_sf"/>
</dbReference>
<organism evidence="6 7">
    <name type="scientific">Albidovulum inexpectatum</name>
    <dbReference type="NCBI Taxonomy" id="196587"/>
    <lineage>
        <taxon>Bacteria</taxon>
        <taxon>Pseudomonadati</taxon>
        <taxon>Pseudomonadota</taxon>
        <taxon>Alphaproteobacteria</taxon>
        <taxon>Rhodobacterales</taxon>
        <taxon>Paracoccaceae</taxon>
        <taxon>Albidovulum</taxon>
    </lineage>
</organism>
<evidence type="ECO:0000256" key="2">
    <source>
        <dbReference type="ARBA" id="ARBA00022723"/>
    </source>
</evidence>
<dbReference type="Proteomes" id="UP000239736">
    <property type="component" value="Unassembled WGS sequence"/>
</dbReference>
<evidence type="ECO:0000313" key="6">
    <source>
        <dbReference type="EMBL" id="PPB81256.1"/>
    </source>
</evidence>
<dbReference type="PANTHER" id="PTHR35008:SF8">
    <property type="entry name" value="ALCOHOL DEHYDROGENASE CYTOCHROME C SUBUNIT"/>
    <property type="match status" value="1"/>
</dbReference>
<evidence type="ECO:0000256" key="4">
    <source>
        <dbReference type="PROSITE-ProRule" id="PRU00433"/>
    </source>
</evidence>
<dbReference type="GO" id="GO:0020037">
    <property type="term" value="F:heme binding"/>
    <property type="evidence" value="ECO:0007669"/>
    <property type="project" value="InterPro"/>
</dbReference>
<keyword evidence="3 4" id="KW-0408">Iron</keyword>
<accession>A0A2S5JI92</accession>
<proteinExistence type="predicted"/>
<name>A0A2S5JI92_9RHOB</name>
<dbReference type="RefSeq" id="WP_425427733.1">
    <property type="nucleotide sequence ID" value="NZ_PRDS01000003.1"/>
</dbReference>
<dbReference type="GO" id="GO:0009055">
    <property type="term" value="F:electron transfer activity"/>
    <property type="evidence" value="ECO:0007669"/>
    <property type="project" value="InterPro"/>
</dbReference>
<dbReference type="Pfam" id="PF00034">
    <property type="entry name" value="Cytochrom_C"/>
    <property type="match status" value="1"/>
</dbReference>
<evidence type="ECO:0000256" key="1">
    <source>
        <dbReference type="ARBA" id="ARBA00022617"/>
    </source>
</evidence>
<keyword evidence="1 4" id="KW-0349">Heme</keyword>
<gene>
    <name evidence="6" type="ORF">LV82_01302</name>
</gene>
<dbReference type="Gene3D" id="1.10.760.10">
    <property type="entry name" value="Cytochrome c-like domain"/>
    <property type="match status" value="2"/>
</dbReference>
<dbReference type="GO" id="GO:0046872">
    <property type="term" value="F:metal ion binding"/>
    <property type="evidence" value="ECO:0007669"/>
    <property type="project" value="UniProtKB-KW"/>
</dbReference>
<sequence length="301" mass="32202">MALKRRIIWLAAGLGGLAMAAWILLAPQPLSQDAMAGLTGDPVRGEQVFWAAGCAGCHADFDAKGDEKLILRGGQRFASPFGTFVAPNISPHPQAGIGSWSALDLANAMKRGVSPEGEHYYPAFPYASYARADLQDIADLHAFLMTLPPDPTPSQPHEVGFPFNIRAALGGWKLLFLTDDWVVTGDLTEQEARGRYLVEALGHCGECHTPRNALGGMQLNLWLAGAPSPDGKGRIPNITPGALDWSQADIVEYLTSGFTPDYDSAGGHMALVVQNTAHLPESDRAAIAAYLKRVPPVAERP</sequence>
<dbReference type="PROSITE" id="PS51007">
    <property type="entry name" value="CYTC"/>
    <property type="match status" value="2"/>
</dbReference>
<evidence type="ECO:0000259" key="5">
    <source>
        <dbReference type="PROSITE" id="PS51007"/>
    </source>
</evidence>
<evidence type="ECO:0000313" key="7">
    <source>
        <dbReference type="Proteomes" id="UP000239736"/>
    </source>
</evidence>
<keyword evidence="2 4" id="KW-0479">Metal-binding</keyword>
<comment type="caution">
    <text evidence="6">The sequence shown here is derived from an EMBL/GenBank/DDBJ whole genome shotgun (WGS) entry which is preliminary data.</text>
</comment>
<dbReference type="AlphaFoldDB" id="A0A2S5JI92"/>
<feature type="domain" description="Cytochrome c" evidence="5">
    <location>
        <begin position="40"/>
        <end position="148"/>
    </location>
</feature>
<evidence type="ECO:0000256" key="3">
    <source>
        <dbReference type="ARBA" id="ARBA00023004"/>
    </source>
</evidence>
<keyword evidence="7" id="KW-1185">Reference proteome</keyword>
<protein>
    <submittedName>
        <fullName evidence="6">Mono/diheme cytochrome c family protein</fullName>
    </submittedName>
</protein>